<dbReference type="Gene3D" id="1.20.58.390">
    <property type="entry name" value="Neurotransmitter-gated ion-channel transmembrane domain"/>
    <property type="match status" value="1"/>
</dbReference>
<keyword evidence="4 5" id="KW-0472">Membrane</keyword>
<dbReference type="PRINTS" id="PR00252">
    <property type="entry name" value="NRIONCHANNEL"/>
</dbReference>
<dbReference type="SUPFAM" id="SSF63712">
    <property type="entry name" value="Nicotinic receptor ligand binding domain-like"/>
    <property type="match status" value="1"/>
</dbReference>
<keyword evidence="5" id="KW-0406">Ion transport</keyword>
<evidence type="ECO:0000313" key="9">
    <source>
        <dbReference type="WBParaSite" id="GPLIN_001469100"/>
    </source>
</evidence>
<organism evidence="8 9">
    <name type="scientific">Globodera pallida</name>
    <name type="common">Potato cyst nematode worm</name>
    <name type="synonym">Heterodera pallida</name>
    <dbReference type="NCBI Taxonomy" id="36090"/>
    <lineage>
        <taxon>Eukaryota</taxon>
        <taxon>Metazoa</taxon>
        <taxon>Ecdysozoa</taxon>
        <taxon>Nematoda</taxon>
        <taxon>Chromadorea</taxon>
        <taxon>Rhabditida</taxon>
        <taxon>Tylenchina</taxon>
        <taxon>Tylenchomorpha</taxon>
        <taxon>Tylenchoidea</taxon>
        <taxon>Heteroderidae</taxon>
        <taxon>Heteroderinae</taxon>
        <taxon>Globodera</taxon>
    </lineage>
</organism>
<dbReference type="PROSITE" id="PS00236">
    <property type="entry name" value="NEUROTR_ION_CHANNEL"/>
    <property type="match status" value="1"/>
</dbReference>
<dbReference type="Pfam" id="PF02932">
    <property type="entry name" value="Neur_chan_memb"/>
    <property type="match status" value="1"/>
</dbReference>
<dbReference type="CDD" id="cd18997">
    <property type="entry name" value="LGIC_ECD_nAChR"/>
    <property type="match status" value="1"/>
</dbReference>
<keyword evidence="5" id="KW-0407">Ion channel</keyword>
<reference evidence="8" key="1">
    <citation type="submission" date="2013-12" db="EMBL/GenBank/DDBJ databases">
        <authorList>
            <person name="Aslett M."/>
        </authorList>
    </citation>
    <scope>NUCLEOTIDE SEQUENCE [LARGE SCALE GENOMIC DNA]</scope>
    <source>
        <strain evidence="8">Lindley</strain>
    </source>
</reference>
<dbReference type="InterPro" id="IPR006202">
    <property type="entry name" value="Neur_chan_lig-bd"/>
</dbReference>
<proteinExistence type="inferred from homology"/>
<keyword evidence="2 5" id="KW-0812">Transmembrane</keyword>
<evidence type="ECO:0000256" key="5">
    <source>
        <dbReference type="RuleBase" id="RU000687"/>
    </source>
</evidence>
<dbReference type="AlphaFoldDB" id="A0A183CP84"/>
<dbReference type="InterPro" id="IPR038050">
    <property type="entry name" value="Neuro_actylchol_rec"/>
</dbReference>
<feature type="transmembrane region" description="Helical" evidence="5">
    <location>
        <begin position="358"/>
        <end position="379"/>
    </location>
</feature>
<reference evidence="9" key="3">
    <citation type="submission" date="2016-06" db="UniProtKB">
        <authorList>
            <consortium name="WormBaseParasite"/>
        </authorList>
    </citation>
    <scope>IDENTIFICATION</scope>
</reference>
<dbReference type="PANTHER" id="PTHR18945">
    <property type="entry name" value="NEUROTRANSMITTER GATED ION CHANNEL"/>
    <property type="match status" value="1"/>
</dbReference>
<dbReference type="InterPro" id="IPR036734">
    <property type="entry name" value="Neur_chan_lig-bd_sf"/>
</dbReference>
<evidence type="ECO:0000313" key="8">
    <source>
        <dbReference type="Proteomes" id="UP000050741"/>
    </source>
</evidence>
<keyword evidence="5" id="KW-0813">Transport</keyword>
<feature type="transmembrane region" description="Helical" evidence="5">
    <location>
        <begin position="391"/>
        <end position="413"/>
    </location>
</feature>
<dbReference type="GO" id="GO:0005230">
    <property type="term" value="F:extracellular ligand-gated monoatomic ion channel activity"/>
    <property type="evidence" value="ECO:0007669"/>
    <property type="project" value="InterPro"/>
</dbReference>
<dbReference type="Proteomes" id="UP000050741">
    <property type="component" value="Unassembled WGS sequence"/>
</dbReference>
<dbReference type="CDD" id="cd19051">
    <property type="entry name" value="LGIC_TM_cation"/>
    <property type="match status" value="1"/>
</dbReference>
<dbReference type="InterPro" id="IPR006029">
    <property type="entry name" value="Neurotrans-gated_channel_TM"/>
</dbReference>
<dbReference type="InterPro" id="IPR006201">
    <property type="entry name" value="Neur_channel"/>
</dbReference>
<keyword evidence="5" id="KW-0732">Signal</keyword>
<keyword evidence="3 5" id="KW-1133">Transmembrane helix</keyword>
<evidence type="ECO:0000259" key="7">
    <source>
        <dbReference type="Pfam" id="PF02932"/>
    </source>
</evidence>
<feature type="transmembrane region" description="Helical" evidence="5">
    <location>
        <begin position="600"/>
        <end position="619"/>
    </location>
</feature>
<protein>
    <submittedName>
        <fullName evidence="9">Neur_chan_LBD domain-containing protein</fullName>
    </submittedName>
</protein>
<sequence>MLLRVILFLLPVITTSDDIRQLRFEKTGREIRLATEMHAWAINIFSFSQEEIASSSAIDDIRSRSNALRTGRLPNSSGIWKRKSKMKNVSNPMPPEQRHVGMTAHARLIEDLVNRRYYESTVHPRRNYLQPTRVNVSMSLYQLLEVDERSQTITANVWMVQDWYDEFLDWNPEDYELLNRTIVPYENIWIPDTVLYNSAQMDRKNSEAVMNAIVETGHWRNDGQGAAVQLMFPAIYRLSCKMNVRFFPYDQQNCSFIISSWTHDMATIDYHFARPTVNMKNYVVDDEWDVISFEFSRQELQFKCCVRPWAMLYAHLVIRRKPLYYIVNLVIPTSIITVVAVIGFFTPSSSTSERDEKLYLGINTLLTMSLMLLMVTNQMPNTSNYVPLMGWYYMGIIFVIVFGTILATIVLFIHARKSHLQPLPHSLLKVLVQPWFRKLVLEPPANLFELWTEYGLLKPPEQKGEEVGGDGDGAVQRKEPCCHPLLRLCRLFAIARHPFEKALRHEREMAERTRKAAEEASKAVGRERRRRETIVEAADFLAQGVYGRRKTELHQLQRRMRQSRHSVLGSGANSRLVKRQKLMRRCALEWEFLANSLDRLFLFLFSLVTAFFFCLLAFFDKMFCSI</sequence>
<name>A0A183CP84_GLOPA</name>
<dbReference type="SUPFAM" id="SSF90112">
    <property type="entry name" value="Neurotransmitter-gated ion-channel transmembrane pore"/>
    <property type="match status" value="1"/>
</dbReference>
<dbReference type="FunFam" id="2.70.170.10:FF:000166">
    <property type="entry name" value="Protein CBR-DEG-3"/>
    <property type="match status" value="1"/>
</dbReference>
<feature type="signal peptide" evidence="5">
    <location>
        <begin position="1"/>
        <end position="16"/>
    </location>
</feature>
<dbReference type="GO" id="GO:0004888">
    <property type="term" value="F:transmembrane signaling receptor activity"/>
    <property type="evidence" value="ECO:0007669"/>
    <property type="project" value="InterPro"/>
</dbReference>
<comment type="subcellular location">
    <subcellularLocation>
        <location evidence="1">Membrane</location>
        <topology evidence="1">Multi-pass membrane protein</topology>
    </subcellularLocation>
</comment>
<dbReference type="GO" id="GO:0016020">
    <property type="term" value="C:membrane"/>
    <property type="evidence" value="ECO:0007669"/>
    <property type="project" value="UniProtKB-SubCell"/>
</dbReference>
<feature type="chain" id="PRO_5022266360" evidence="5">
    <location>
        <begin position="17"/>
        <end position="626"/>
    </location>
</feature>
<dbReference type="InterPro" id="IPR018000">
    <property type="entry name" value="Neurotransmitter_ion_chnl_CS"/>
</dbReference>
<dbReference type="Pfam" id="PF02931">
    <property type="entry name" value="Neur_chan_LBD"/>
    <property type="match status" value="1"/>
</dbReference>
<accession>A0A183CP84</accession>
<evidence type="ECO:0000256" key="3">
    <source>
        <dbReference type="ARBA" id="ARBA00022989"/>
    </source>
</evidence>
<feature type="domain" description="Neurotransmitter-gated ion-channel transmembrane" evidence="7">
    <location>
        <begin position="329"/>
        <end position="612"/>
    </location>
</feature>
<evidence type="ECO:0000256" key="4">
    <source>
        <dbReference type="ARBA" id="ARBA00023136"/>
    </source>
</evidence>
<keyword evidence="8" id="KW-1185">Reference proteome</keyword>
<comment type="similarity">
    <text evidence="5">Belongs to the ligand-gated ion channel (TC 1.A.9) family.</text>
</comment>
<dbReference type="InterPro" id="IPR036719">
    <property type="entry name" value="Neuro-gated_channel_TM_sf"/>
</dbReference>
<dbReference type="Gene3D" id="2.70.170.10">
    <property type="entry name" value="Neurotransmitter-gated ion-channel ligand-binding domain"/>
    <property type="match status" value="1"/>
</dbReference>
<dbReference type="WBParaSite" id="GPLIN_001469100">
    <property type="protein sequence ID" value="GPLIN_001469100"/>
    <property type="gene ID" value="GPLIN_001469100"/>
</dbReference>
<evidence type="ECO:0000259" key="6">
    <source>
        <dbReference type="Pfam" id="PF02931"/>
    </source>
</evidence>
<reference evidence="8" key="2">
    <citation type="submission" date="2014-05" db="EMBL/GenBank/DDBJ databases">
        <title>The genome and life-stage specific transcriptomes of Globodera pallida elucidate key aspects of plant parasitism by a cyst nematode.</title>
        <authorList>
            <person name="Cotton J.A."/>
            <person name="Lilley C.J."/>
            <person name="Jones L.M."/>
            <person name="Kikuchi T."/>
            <person name="Reid A.J."/>
            <person name="Thorpe P."/>
            <person name="Tsai I.J."/>
            <person name="Beasley H."/>
            <person name="Blok V."/>
            <person name="Cock P.J.A."/>
            <person name="Van den Akker S.E."/>
            <person name="Holroyd N."/>
            <person name="Hunt M."/>
            <person name="Mantelin S."/>
            <person name="Naghra H."/>
            <person name="Pain A."/>
            <person name="Palomares-Rius J.E."/>
            <person name="Zarowiecki M."/>
            <person name="Berriman M."/>
            <person name="Jones J.T."/>
            <person name="Urwin P.E."/>
        </authorList>
    </citation>
    <scope>NUCLEOTIDE SEQUENCE [LARGE SCALE GENOMIC DNA]</scope>
    <source>
        <strain evidence="8">Lindley</strain>
    </source>
</reference>
<evidence type="ECO:0000256" key="2">
    <source>
        <dbReference type="ARBA" id="ARBA00022692"/>
    </source>
</evidence>
<evidence type="ECO:0000256" key="1">
    <source>
        <dbReference type="ARBA" id="ARBA00004141"/>
    </source>
</evidence>
<feature type="domain" description="Neurotransmitter-gated ion-channel ligand-binding" evidence="6">
    <location>
        <begin position="106"/>
        <end position="322"/>
    </location>
</feature>
<feature type="transmembrane region" description="Helical" evidence="5">
    <location>
        <begin position="323"/>
        <end position="346"/>
    </location>
</feature>